<accession>A0A915U4U4</accession>
<organism evidence="1 2">
    <name type="scientific">Desulfolithobacter dissulfuricans</name>
    <dbReference type="NCBI Taxonomy" id="2795293"/>
    <lineage>
        <taxon>Bacteria</taxon>
        <taxon>Pseudomonadati</taxon>
        <taxon>Thermodesulfobacteriota</taxon>
        <taxon>Desulfobulbia</taxon>
        <taxon>Desulfobulbales</taxon>
        <taxon>Desulfobulbaceae</taxon>
        <taxon>Desulfolithobacter</taxon>
    </lineage>
</organism>
<dbReference type="Proteomes" id="UP001063350">
    <property type="component" value="Chromosome"/>
</dbReference>
<dbReference type="AlphaFoldDB" id="A0A915U4U4"/>
<dbReference type="InterPro" id="IPR008023">
    <property type="entry name" value="DUF748"/>
</dbReference>
<dbReference type="KEGG" id="ddu:GF1_07080"/>
<dbReference type="PANTHER" id="PTHR30441">
    <property type="entry name" value="DUF748 DOMAIN-CONTAINING PROTEIN"/>
    <property type="match status" value="1"/>
</dbReference>
<evidence type="ECO:0000313" key="2">
    <source>
        <dbReference type="Proteomes" id="UP001063350"/>
    </source>
</evidence>
<dbReference type="GO" id="GO:0005886">
    <property type="term" value="C:plasma membrane"/>
    <property type="evidence" value="ECO:0007669"/>
    <property type="project" value="TreeGrafter"/>
</dbReference>
<dbReference type="GO" id="GO:0090313">
    <property type="term" value="P:regulation of protein targeting to membrane"/>
    <property type="evidence" value="ECO:0007669"/>
    <property type="project" value="TreeGrafter"/>
</dbReference>
<dbReference type="PANTHER" id="PTHR30441:SF8">
    <property type="entry name" value="DUF748 DOMAIN-CONTAINING PROTEIN"/>
    <property type="match status" value="1"/>
</dbReference>
<reference evidence="1" key="1">
    <citation type="submission" date="2020-12" db="EMBL/GenBank/DDBJ databases">
        <title>Desulfobium dissulfuricans gen. nov., sp. nov., a novel mesophilic, sulfate-reducing bacterium isolated from a deep-sea hydrothermal vent.</title>
        <authorList>
            <person name="Hashimoto Y."/>
            <person name="Tame A."/>
            <person name="Sawayama S."/>
            <person name="Miyazaki J."/>
            <person name="Takai K."/>
            <person name="Nakagawa S."/>
        </authorList>
    </citation>
    <scope>NUCLEOTIDE SEQUENCE</scope>
    <source>
        <strain evidence="1">GF1</strain>
    </source>
</reference>
<keyword evidence="1" id="KW-0969">Cilium</keyword>
<protein>
    <submittedName>
        <fullName evidence="1">Flagellar motor protein MotB</fullName>
    </submittedName>
</protein>
<gene>
    <name evidence="1" type="ORF">GF1_07080</name>
</gene>
<dbReference type="Pfam" id="PF05359">
    <property type="entry name" value="DUF748"/>
    <property type="match status" value="1"/>
</dbReference>
<proteinExistence type="predicted"/>
<name>A0A915U4U4_9BACT</name>
<dbReference type="EMBL" id="AP024233">
    <property type="protein sequence ID" value="BCO08332.1"/>
    <property type="molecule type" value="Genomic_DNA"/>
</dbReference>
<evidence type="ECO:0000313" key="1">
    <source>
        <dbReference type="EMBL" id="BCO08332.1"/>
    </source>
</evidence>
<sequence length="1084" mass="118625">MSRRVVFFLLPFFLVAFYFSAVLYGIPALVKGPLAEKLAAALGRPVRIGQVVVSPLDWQVQVSGIIVGSARGELPYLLKLESLQCRPSASLRTGKIILHDLLLDGPDLQLIRYREGEYNFSDLVPALRGLERRGGLAPVSVDRIQVRNGRLTLDDRPVQARHRVRDLQILLPLGGGGSGQDMVLRAVVNDSPVEVTGSLDGNGGKGRGNRLRLGLHGLELRSYAGYIPGLQQIFAVEEGSADLDVELVLAGGALPGKSLSLEGDLVLRNVRAVSRDNMIGLELPGGRLAFSVQPLAGAFSFEEMVFRQGTLRYQGNDPALLLGSLGQLVGNPALKLQVDRLLVEEGTLWLQAGDGARSATPWEAVRLQLTGWRSRAALTGGESGPVGVLRLSAEKKGEKKSFSFQGTLDQELFFDGEADLANVDGGWLLGLLRPGNRVGAVRGRGDFSGRVSYRVTPGSRPGLELKKGSLELRDFQLVDGTEHVLSGRKLVCEDLQADGQAGCARLTLVGADIDATGFLAFLGGEDKGEGAFLQMDELAVEDSRLNVRLPIPGDRDKTYPLTISRLMLQATGLRDPERDRDNIILSGIVGRRAELRMGGVVSLAPARTTARLQVSLRNLSLEELRPLIRPWFLPEKVSGQLHLRGSLSWPGKQYEGIVWLEQFAAADRDGLPLLSWDRGVLQGVHLSFAPFGLSMDNVQLQRPRLLAGNGPAGLVRFINPRWDIGYLPVSIGHLSVENGTFQAGRPALFPDYVPELTGLQGTVTSIRHDGVFPFTFSGRLEEARVELTGSATLGSTEEYHVSVSDFPLYGFTDFFTSNLGAEVRLAMADWTVDGDGEGSVATVHLEGVRVLPDSRYGLIFALLLDQQGSLGLELGPLKGRDELLFPLVHQHLHRLLLQAVISPWLIVESEFPDLHLEREIVFPPARAEMDFPDPGDYGRLLEKRPLLGLRITGGYDPETDLYGLQEVLQEQADQQWQEENRRRELLRLQWLAREKEAIAAIGKTGQVQEELIEPDWKEHDLQPLPRPVVEVPPGQLVELARKRARAVAAYLVEKAGLPGERVDVDEQILQSGAVVKIGLVPMIR</sequence>
<keyword evidence="1" id="KW-0282">Flagellum</keyword>
<keyword evidence="2" id="KW-1185">Reference proteome</keyword>
<dbReference type="InterPro" id="IPR052894">
    <property type="entry name" value="AsmA-related"/>
</dbReference>
<keyword evidence="1" id="KW-0966">Cell projection</keyword>